<dbReference type="AlphaFoldDB" id="A0AAW0M3H6"/>
<gene>
    <name evidence="1" type="primary">TAF2_0</name>
    <name evidence="1" type="ORF">CFP56_017704</name>
</gene>
<sequence length="200" mass="22353">MLIEWLLDGLAGFLTDYFIKKNLGNNEARYRRYKANCAVCMADDSGATALSFSASFKDLYGTQCIGLYGKIRSWKSVAIIQMLEKQMGPESFRNILQTIVSRAEDGTRTSRSLSTKEAQAIATLEALPQLSFSVVNALNSFLTDSKAFWRVRIEAAFALAKTASEQETDWAGLFHLVKFYKSRRFDANIGLPKPNDSSFS</sequence>
<protein>
    <submittedName>
        <fullName evidence="1">Transcription initiation factor tfiid subunit 2</fullName>
    </submittedName>
</protein>
<dbReference type="InterPro" id="IPR027268">
    <property type="entry name" value="Peptidase_M4/M1_CTD_sf"/>
</dbReference>
<dbReference type="EMBL" id="PKMF04000027">
    <property type="protein sequence ID" value="KAK7857443.1"/>
    <property type="molecule type" value="Genomic_DNA"/>
</dbReference>
<dbReference type="GO" id="GO:0005669">
    <property type="term" value="C:transcription factor TFIID complex"/>
    <property type="evidence" value="ECO:0007669"/>
    <property type="project" value="InterPro"/>
</dbReference>
<organism evidence="1">
    <name type="scientific">Quercus suber</name>
    <name type="common">Cork oak</name>
    <dbReference type="NCBI Taxonomy" id="58331"/>
    <lineage>
        <taxon>Eukaryota</taxon>
        <taxon>Viridiplantae</taxon>
        <taxon>Streptophyta</taxon>
        <taxon>Embryophyta</taxon>
        <taxon>Tracheophyta</taxon>
        <taxon>Spermatophyta</taxon>
        <taxon>Magnoliopsida</taxon>
        <taxon>eudicotyledons</taxon>
        <taxon>Gunneridae</taxon>
        <taxon>Pentapetalae</taxon>
        <taxon>rosids</taxon>
        <taxon>fabids</taxon>
        <taxon>Fagales</taxon>
        <taxon>Fagaceae</taxon>
        <taxon>Quercus</taxon>
    </lineage>
</organism>
<comment type="caution">
    <text evidence="1">The sequence shown here is derived from an EMBL/GenBank/DDBJ whole genome shotgun (WGS) entry which is preliminary data.</text>
</comment>
<reference evidence="1" key="3">
    <citation type="submission" date="2023-07" db="EMBL/GenBank/DDBJ databases">
        <title>An improved reference 1 genome and first organelle genomes of Quercus suber.</title>
        <authorList>
            <consortium name="Genosuber Consortium"/>
            <person name="Usie A."/>
            <person name="Serra O."/>
            <person name="Barros P."/>
        </authorList>
    </citation>
    <scope>NUCLEOTIDE SEQUENCE</scope>
    <source>
        <strain evidence="1">HL8</strain>
        <tissue evidence="1">Leaves</tissue>
    </source>
</reference>
<reference evidence="1" key="1">
    <citation type="submission" date="2017-12" db="EMBL/GenBank/DDBJ databases">
        <authorList>
            <person name="Barbosa P."/>
            <person name="Usie A."/>
            <person name="Ramos A.M."/>
        </authorList>
    </citation>
    <scope>NUCLEOTIDE SEQUENCE</scope>
    <source>
        <strain evidence="1">HL8</strain>
        <tissue evidence="1">Leaves</tissue>
    </source>
</reference>
<dbReference type="GO" id="GO:0016251">
    <property type="term" value="F:RNA polymerase II general transcription initiation factor activity"/>
    <property type="evidence" value="ECO:0007669"/>
    <property type="project" value="TreeGrafter"/>
</dbReference>
<name>A0AAW0M3H6_QUESU</name>
<dbReference type="GO" id="GO:0000976">
    <property type="term" value="F:transcription cis-regulatory region binding"/>
    <property type="evidence" value="ECO:0007669"/>
    <property type="project" value="TreeGrafter"/>
</dbReference>
<evidence type="ECO:0000313" key="1">
    <source>
        <dbReference type="EMBL" id="KAK7857443.1"/>
    </source>
</evidence>
<dbReference type="GO" id="GO:0006367">
    <property type="term" value="P:transcription initiation at RNA polymerase II promoter"/>
    <property type="evidence" value="ECO:0007669"/>
    <property type="project" value="TreeGrafter"/>
</dbReference>
<accession>A0AAW0M3H6</accession>
<proteinExistence type="predicted"/>
<dbReference type="PANTHER" id="PTHR15137:SF9">
    <property type="entry name" value="TRANSCRIPTION INITIATION FACTOR TFIID SUBUNIT 2"/>
    <property type="match status" value="1"/>
</dbReference>
<dbReference type="SUPFAM" id="SSF55486">
    <property type="entry name" value="Metalloproteases ('zincins'), catalytic domain"/>
    <property type="match status" value="1"/>
</dbReference>
<dbReference type="InterPro" id="IPR037813">
    <property type="entry name" value="TAF2"/>
</dbReference>
<dbReference type="PANTHER" id="PTHR15137">
    <property type="entry name" value="TRANSCRIPTION INITIATION FACTOR TFIID"/>
    <property type="match status" value="1"/>
</dbReference>
<reference evidence="1" key="2">
    <citation type="journal article" date="2018" name="Sci. Data">
        <title>The draft genome sequence of cork oak.</title>
        <authorList>
            <person name="Ramos A.M."/>
            <person name="Usie A."/>
            <person name="Barbosa P."/>
            <person name="Barros P.M."/>
            <person name="Capote T."/>
            <person name="Chaves I."/>
            <person name="Simoes F."/>
            <person name="Abreu I."/>
            <person name="Carrasquinho I."/>
            <person name="Faro C."/>
            <person name="Guimaraes J.B."/>
            <person name="Mendonca D."/>
            <person name="Nobrega F."/>
            <person name="Rodrigues L."/>
            <person name="Saibo N.J.M."/>
            <person name="Varela M.C."/>
            <person name="Egas C."/>
            <person name="Matos J."/>
            <person name="Miguel C.M."/>
            <person name="Oliveira M.M."/>
            <person name="Ricardo C.P."/>
            <person name="Goncalves S."/>
        </authorList>
    </citation>
    <scope>NUCLEOTIDE SEQUENCE [LARGE SCALE GENOMIC DNA]</scope>
    <source>
        <strain evidence="1">HL8</strain>
    </source>
</reference>
<dbReference type="GO" id="GO:0003682">
    <property type="term" value="F:chromatin binding"/>
    <property type="evidence" value="ECO:0007669"/>
    <property type="project" value="TreeGrafter"/>
</dbReference>
<dbReference type="Gene3D" id="1.10.390.10">
    <property type="entry name" value="Neutral Protease Domain 2"/>
    <property type="match status" value="1"/>
</dbReference>